<accession>A0A8D2DLM5</accession>
<proteinExistence type="predicted"/>
<sequence length="196" mass="21584">MPKSRALARAIRRLANALKFFSSSVMTLQTKYLLTFRIGITGPVSWVANLSSSLSPFLGAEGFLGKRMSLERYSFSRCTLACKDSVDLFRLLGSTEMPMVRATFLWMPATYPESRLGLKPLPARTLVWYRTVGHRTMAPLPGPPRARHAPADLPGRLVEPRGHAPLPVLVEVGLQDHAIPAGRHGCLRPRGKKGGQ</sequence>
<organism evidence="1 2">
    <name type="scientific">Sciurus vulgaris</name>
    <name type="common">Eurasian red squirrel</name>
    <dbReference type="NCBI Taxonomy" id="55149"/>
    <lineage>
        <taxon>Eukaryota</taxon>
        <taxon>Metazoa</taxon>
        <taxon>Chordata</taxon>
        <taxon>Craniata</taxon>
        <taxon>Vertebrata</taxon>
        <taxon>Euteleostomi</taxon>
        <taxon>Mammalia</taxon>
        <taxon>Eutheria</taxon>
        <taxon>Euarchontoglires</taxon>
        <taxon>Glires</taxon>
        <taxon>Rodentia</taxon>
        <taxon>Sciuromorpha</taxon>
        <taxon>Sciuridae</taxon>
        <taxon>Sciurinae</taxon>
        <taxon>Sciurini</taxon>
        <taxon>Sciurus</taxon>
    </lineage>
</organism>
<reference evidence="1" key="1">
    <citation type="submission" date="2025-08" db="UniProtKB">
        <authorList>
            <consortium name="Ensembl"/>
        </authorList>
    </citation>
    <scope>IDENTIFICATION</scope>
</reference>
<protein>
    <submittedName>
        <fullName evidence="1">Uncharacterized protein</fullName>
    </submittedName>
</protein>
<evidence type="ECO:0000313" key="2">
    <source>
        <dbReference type="Proteomes" id="UP000694564"/>
    </source>
</evidence>
<dbReference type="AlphaFoldDB" id="A0A8D2DLM5"/>
<dbReference type="GeneTree" id="ENSGT00980000200525"/>
<evidence type="ECO:0000313" key="1">
    <source>
        <dbReference type="Ensembl" id="ENSSVLP00005025649.1"/>
    </source>
</evidence>
<reference evidence="1" key="2">
    <citation type="submission" date="2025-09" db="UniProtKB">
        <authorList>
            <consortium name="Ensembl"/>
        </authorList>
    </citation>
    <scope>IDENTIFICATION</scope>
</reference>
<name>A0A8D2DLM5_SCIVU</name>
<dbReference type="Ensembl" id="ENSSVLT00005028513.1">
    <property type="protein sequence ID" value="ENSSVLP00005025649.1"/>
    <property type="gene ID" value="ENSSVLG00005020309.1"/>
</dbReference>
<keyword evidence="2" id="KW-1185">Reference proteome</keyword>
<dbReference type="Proteomes" id="UP000694564">
    <property type="component" value="Chromosome 17"/>
</dbReference>